<dbReference type="SMART" id="SM00245">
    <property type="entry name" value="TSPc"/>
    <property type="match status" value="1"/>
</dbReference>
<reference evidence="2 3" key="1">
    <citation type="submission" date="2019-07" db="EMBL/GenBank/DDBJ databases">
        <title>Whole genome shotgun sequence of Cyclobacterium qasimii NBRC 106168.</title>
        <authorList>
            <person name="Hosoyama A."/>
            <person name="Uohara A."/>
            <person name="Ohji S."/>
            <person name="Ichikawa N."/>
        </authorList>
    </citation>
    <scope>NUCLEOTIDE SEQUENCE [LARGE SCALE GENOMIC DNA]</scope>
    <source>
        <strain evidence="2 3">NBRC 106168</strain>
    </source>
</reference>
<keyword evidence="3" id="KW-1185">Reference proteome</keyword>
<evidence type="ECO:0000313" key="2">
    <source>
        <dbReference type="EMBL" id="GEO22428.1"/>
    </source>
</evidence>
<comment type="caution">
    <text evidence="2">The sequence shown here is derived from an EMBL/GenBank/DDBJ whole genome shotgun (WGS) entry which is preliminary data.</text>
</comment>
<dbReference type="InterPro" id="IPR005151">
    <property type="entry name" value="Tail-specific_protease"/>
</dbReference>
<dbReference type="AlphaFoldDB" id="A0A512CDY9"/>
<dbReference type="Gene3D" id="3.30.750.44">
    <property type="match status" value="1"/>
</dbReference>
<evidence type="ECO:0000259" key="1">
    <source>
        <dbReference type="SMART" id="SM00245"/>
    </source>
</evidence>
<feature type="domain" description="Tail specific protease" evidence="1">
    <location>
        <begin position="144"/>
        <end position="340"/>
    </location>
</feature>
<sequence>MTQYFHVNIEEFINSWPSNFNISKMNKNICLILVSLFWFGCEEAFLGEDAPNSPTNNFEIFWNDFDQHYSLFEVRDIDWDQLYQTYRPQVTDELSNEELWEVMTTMVEHLDDSHTALYDGSNHYKSGYTLNAQSIAEFSAELLLSRYLENINEVKSEDELWYGNVKNKNIGYLYLGSMDGYNPSVIDEIIRIFENTEAIVLDIRQNTGGDDRYSARIAQAFSDGEHEIYSVQTRNGRGYNDFDEKKIYHTQFDSNNTYNKPVIVLTDRRTISAGEIFLLHLKAFDHVTQIGDTTAGDFSTVSNMRFLPNGWRYVYSIQKFLLPNGASLDGIGHVPDVYVKNTDSTIENGKDIVMEKAMDYLYSEYGVE</sequence>
<dbReference type="GO" id="GO:0006508">
    <property type="term" value="P:proteolysis"/>
    <property type="evidence" value="ECO:0007669"/>
    <property type="project" value="InterPro"/>
</dbReference>
<dbReference type="Pfam" id="PF14684">
    <property type="entry name" value="Tricorn_C1"/>
    <property type="match status" value="1"/>
</dbReference>
<accession>A0A512CDY9</accession>
<dbReference type="SUPFAM" id="SSF52096">
    <property type="entry name" value="ClpP/crotonase"/>
    <property type="match status" value="1"/>
</dbReference>
<dbReference type="InterPro" id="IPR029045">
    <property type="entry name" value="ClpP/crotonase-like_dom_sf"/>
</dbReference>
<dbReference type="Pfam" id="PF03572">
    <property type="entry name" value="Peptidase_S41"/>
    <property type="match status" value="1"/>
</dbReference>
<organism evidence="2 3">
    <name type="scientific">Cyclobacterium qasimii</name>
    <dbReference type="NCBI Taxonomy" id="1350429"/>
    <lineage>
        <taxon>Bacteria</taxon>
        <taxon>Pseudomonadati</taxon>
        <taxon>Bacteroidota</taxon>
        <taxon>Cytophagia</taxon>
        <taxon>Cytophagales</taxon>
        <taxon>Cyclobacteriaceae</taxon>
        <taxon>Cyclobacterium</taxon>
    </lineage>
</organism>
<gene>
    <name evidence="2" type="ORF">CQA01_29620</name>
</gene>
<evidence type="ECO:0000313" key="3">
    <source>
        <dbReference type="Proteomes" id="UP000321301"/>
    </source>
</evidence>
<dbReference type="CDD" id="cd07563">
    <property type="entry name" value="Peptidase_S41_IRBP"/>
    <property type="match status" value="1"/>
</dbReference>
<dbReference type="Gene3D" id="3.90.226.10">
    <property type="entry name" value="2-enoyl-CoA Hydratase, Chain A, domain 1"/>
    <property type="match status" value="1"/>
</dbReference>
<proteinExistence type="predicted"/>
<dbReference type="PANTHER" id="PTHR11261">
    <property type="entry name" value="INTERPHOTORECEPTOR RETINOID-BINDING PROTEIN"/>
    <property type="match status" value="1"/>
</dbReference>
<name>A0A512CDY9_9BACT</name>
<dbReference type="InterPro" id="IPR028204">
    <property type="entry name" value="Tricorn_C1"/>
</dbReference>
<protein>
    <recommendedName>
        <fullName evidence="1">Tail specific protease domain-containing protein</fullName>
    </recommendedName>
</protein>
<dbReference type="GO" id="GO:0008236">
    <property type="term" value="F:serine-type peptidase activity"/>
    <property type="evidence" value="ECO:0007669"/>
    <property type="project" value="InterPro"/>
</dbReference>
<dbReference type="EMBL" id="BJYV01000015">
    <property type="protein sequence ID" value="GEO22428.1"/>
    <property type="molecule type" value="Genomic_DNA"/>
</dbReference>
<dbReference type="PANTHER" id="PTHR11261:SF3">
    <property type="entry name" value="RETINOL-BINDING PROTEIN 3"/>
    <property type="match status" value="1"/>
</dbReference>
<dbReference type="Proteomes" id="UP000321301">
    <property type="component" value="Unassembled WGS sequence"/>
</dbReference>